<comment type="subcellular location">
    <subcellularLocation>
        <location evidence="1">Nucleus</location>
    </subcellularLocation>
</comment>
<accession>A0A6A6E2P4</accession>
<dbReference type="GO" id="GO:0003677">
    <property type="term" value="F:DNA binding"/>
    <property type="evidence" value="ECO:0007669"/>
    <property type="project" value="InterPro"/>
</dbReference>
<dbReference type="GO" id="GO:0005634">
    <property type="term" value="C:nucleus"/>
    <property type="evidence" value="ECO:0007669"/>
    <property type="project" value="UniProtKB-SubCell"/>
</dbReference>
<dbReference type="GO" id="GO:0006351">
    <property type="term" value="P:DNA-templated transcription"/>
    <property type="evidence" value="ECO:0007669"/>
    <property type="project" value="InterPro"/>
</dbReference>
<keyword evidence="3" id="KW-0539">Nucleus</keyword>
<dbReference type="GO" id="GO:0000981">
    <property type="term" value="F:DNA-binding transcription factor activity, RNA polymerase II-specific"/>
    <property type="evidence" value="ECO:0007669"/>
    <property type="project" value="InterPro"/>
</dbReference>
<name>A0A6A6E2P4_9PEZI</name>
<dbReference type="Pfam" id="PF04082">
    <property type="entry name" value="Fungal_trans"/>
    <property type="match status" value="1"/>
</dbReference>
<evidence type="ECO:0000256" key="4">
    <source>
        <dbReference type="SAM" id="MobiDB-lite"/>
    </source>
</evidence>
<dbReference type="SUPFAM" id="SSF57701">
    <property type="entry name" value="Zn2/Cys6 DNA-binding domain"/>
    <property type="match status" value="1"/>
</dbReference>
<protein>
    <recommendedName>
        <fullName evidence="5">Zn(2)-C6 fungal-type domain-containing protein</fullName>
    </recommendedName>
</protein>
<sequence>MSETQSQRVVPPSRRRDKPILSCSLCRRRKLKCDRQQPCRTCIDRGLSLSCTYNRVASSPKSGQLKAPINVHDRIDQLEKLVTSLMGAKSGEHGSPNMNILNLGQLQPGSDQSADAEIPGTPDRVKLENDATSYTSSGHWSSILDGIVELRDHLDDPSMSGAQPRDSAQSEIQGPDLLFGRHRHATRNEILAAIPKRTEADELLMIYFSSMDLTPTLIHKPTFLKEYGEFWNRPRDTPIMWLGLLFTMFCVATRVMDILENEGDGPYGLHESSLCSARMDFYREKIVQCLILADYSKCPPYTAETMILYFVAEYFRSQDSQFGTWILAGMIVRIAFRMGYHREPSRFPNITPFKAEMRRRIWTMIVQLDLMSSSQVGLPRMIQKSMHDTEEPRNLLDDDLDENMTELPPARPDSESTVMAYALIRNRILDVFARIMDLANSMKQPAYQTLMELDDALKTVYEKIPPGMQAVCARDVGFTDSDADMRRLSLGLAFLRAKLMLHRPYLILGRTDSRYEYSRLSCIDAALEILEFQRTLDKEWRPSGKFWSFRWRFLAVNWRLSSLVNHDFLLATTVLSLDLDKDLTSPIMNTTDTNAEFSNSRPRFTSQRPTRAEVVEALSGAYYIWTQVSQKSREARKVATAVEIILRKANADIGSTNQDSTPPQGENSHKNNDFAQIFQDSRQQAWQQLPADTPTFFGNTNPGFSPSSPDLNLNAPMDFGSMFNWVSDSKSCANQFTLSLAFYRTV</sequence>
<dbReference type="SMART" id="SM00066">
    <property type="entry name" value="GAL4"/>
    <property type="match status" value="1"/>
</dbReference>
<dbReference type="InterPro" id="IPR036864">
    <property type="entry name" value="Zn2-C6_fun-type_DNA-bd_sf"/>
</dbReference>
<feature type="domain" description="Zn(2)-C6 fungal-type" evidence="5">
    <location>
        <begin position="22"/>
        <end position="53"/>
    </location>
</feature>
<dbReference type="SMART" id="SM00906">
    <property type="entry name" value="Fungal_trans"/>
    <property type="match status" value="1"/>
</dbReference>
<dbReference type="InterPro" id="IPR001138">
    <property type="entry name" value="Zn2Cys6_DnaBD"/>
</dbReference>
<dbReference type="InterPro" id="IPR050613">
    <property type="entry name" value="Sec_Metabolite_Reg"/>
</dbReference>
<evidence type="ECO:0000313" key="7">
    <source>
        <dbReference type="Proteomes" id="UP000800200"/>
    </source>
</evidence>
<evidence type="ECO:0000259" key="5">
    <source>
        <dbReference type="PROSITE" id="PS50048"/>
    </source>
</evidence>
<dbReference type="GO" id="GO:0008270">
    <property type="term" value="F:zinc ion binding"/>
    <property type="evidence" value="ECO:0007669"/>
    <property type="project" value="InterPro"/>
</dbReference>
<proteinExistence type="predicted"/>
<dbReference type="Gene3D" id="4.10.240.10">
    <property type="entry name" value="Zn(2)-C6 fungal-type DNA-binding domain"/>
    <property type="match status" value="1"/>
</dbReference>
<evidence type="ECO:0000313" key="6">
    <source>
        <dbReference type="EMBL" id="KAF2185483.1"/>
    </source>
</evidence>
<evidence type="ECO:0000256" key="3">
    <source>
        <dbReference type="ARBA" id="ARBA00023242"/>
    </source>
</evidence>
<dbReference type="InterPro" id="IPR007219">
    <property type="entry name" value="XnlR_reg_dom"/>
</dbReference>
<feature type="region of interest" description="Disordered" evidence="4">
    <location>
        <begin position="103"/>
        <end position="124"/>
    </location>
</feature>
<dbReference type="PROSITE" id="PS00463">
    <property type="entry name" value="ZN2_CY6_FUNGAL_1"/>
    <property type="match status" value="1"/>
</dbReference>
<gene>
    <name evidence="6" type="ORF">K469DRAFT_665085</name>
</gene>
<dbReference type="Proteomes" id="UP000800200">
    <property type="component" value="Unassembled WGS sequence"/>
</dbReference>
<feature type="compositionally biased region" description="Polar residues" evidence="4">
    <location>
        <begin position="103"/>
        <end position="113"/>
    </location>
</feature>
<dbReference type="CDD" id="cd00067">
    <property type="entry name" value="GAL4"/>
    <property type="match status" value="1"/>
</dbReference>
<evidence type="ECO:0000256" key="1">
    <source>
        <dbReference type="ARBA" id="ARBA00004123"/>
    </source>
</evidence>
<dbReference type="CDD" id="cd12148">
    <property type="entry name" value="fungal_TF_MHR"/>
    <property type="match status" value="1"/>
</dbReference>
<organism evidence="6 7">
    <name type="scientific">Zopfia rhizophila CBS 207.26</name>
    <dbReference type="NCBI Taxonomy" id="1314779"/>
    <lineage>
        <taxon>Eukaryota</taxon>
        <taxon>Fungi</taxon>
        <taxon>Dikarya</taxon>
        <taxon>Ascomycota</taxon>
        <taxon>Pezizomycotina</taxon>
        <taxon>Dothideomycetes</taxon>
        <taxon>Dothideomycetes incertae sedis</taxon>
        <taxon>Zopfiaceae</taxon>
        <taxon>Zopfia</taxon>
    </lineage>
</organism>
<evidence type="ECO:0000256" key="2">
    <source>
        <dbReference type="ARBA" id="ARBA00022723"/>
    </source>
</evidence>
<reference evidence="6" key="1">
    <citation type="journal article" date="2020" name="Stud. Mycol.">
        <title>101 Dothideomycetes genomes: a test case for predicting lifestyles and emergence of pathogens.</title>
        <authorList>
            <person name="Haridas S."/>
            <person name="Albert R."/>
            <person name="Binder M."/>
            <person name="Bloem J."/>
            <person name="Labutti K."/>
            <person name="Salamov A."/>
            <person name="Andreopoulos B."/>
            <person name="Baker S."/>
            <person name="Barry K."/>
            <person name="Bills G."/>
            <person name="Bluhm B."/>
            <person name="Cannon C."/>
            <person name="Castanera R."/>
            <person name="Culley D."/>
            <person name="Daum C."/>
            <person name="Ezra D."/>
            <person name="Gonzalez J."/>
            <person name="Henrissat B."/>
            <person name="Kuo A."/>
            <person name="Liang C."/>
            <person name="Lipzen A."/>
            <person name="Lutzoni F."/>
            <person name="Magnuson J."/>
            <person name="Mondo S."/>
            <person name="Nolan M."/>
            <person name="Ohm R."/>
            <person name="Pangilinan J."/>
            <person name="Park H.-J."/>
            <person name="Ramirez L."/>
            <person name="Alfaro M."/>
            <person name="Sun H."/>
            <person name="Tritt A."/>
            <person name="Yoshinaga Y."/>
            <person name="Zwiers L.-H."/>
            <person name="Turgeon B."/>
            <person name="Goodwin S."/>
            <person name="Spatafora J."/>
            <person name="Crous P."/>
            <person name="Grigoriev I."/>
        </authorList>
    </citation>
    <scope>NUCLEOTIDE SEQUENCE</scope>
    <source>
        <strain evidence="6">CBS 207.26</strain>
    </source>
</reference>
<dbReference type="PROSITE" id="PS50048">
    <property type="entry name" value="ZN2_CY6_FUNGAL_2"/>
    <property type="match status" value="1"/>
</dbReference>
<keyword evidence="7" id="KW-1185">Reference proteome</keyword>
<dbReference type="PANTHER" id="PTHR31001:SF49">
    <property type="entry name" value="ZN(II)2CYS6 TRANSCRIPTION FACTOR (EUROFUNG)"/>
    <property type="match status" value="1"/>
</dbReference>
<dbReference type="OrthoDB" id="4934715at2759"/>
<dbReference type="AlphaFoldDB" id="A0A6A6E2P4"/>
<keyword evidence="2" id="KW-0479">Metal-binding</keyword>
<dbReference type="EMBL" id="ML994633">
    <property type="protein sequence ID" value="KAF2185483.1"/>
    <property type="molecule type" value="Genomic_DNA"/>
</dbReference>
<dbReference type="Pfam" id="PF00172">
    <property type="entry name" value="Zn_clus"/>
    <property type="match status" value="1"/>
</dbReference>
<dbReference type="PANTHER" id="PTHR31001">
    <property type="entry name" value="UNCHARACTERIZED TRANSCRIPTIONAL REGULATORY PROTEIN"/>
    <property type="match status" value="1"/>
</dbReference>